<dbReference type="Proteomes" id="UP001187192">
    <property type="component" value="Unassembled WGS sequence"/>
</dbReference>
<evidence type="ECO:0000313" key="2">
    <source>
        <dbReference type="Proteomes" id="UP001187192"/>
    </source>
</evidence>
<dbReference type="EMBL" id="BTGU01000292">
    <property type="protein sequence ID" value="GMN66148.1"/>
    <property type="molecule type" value="Genomic_DNA"/>
</dbReference>
<comment type="caution">
    <text evidence="1">The sequence shown here is derived from an EMBL/GenBank/DDBJ whole genome shotgun (WGS) entry which is preliminary data.</text>
</comment>
<reference evidence="1" key="1">
    <citation type="submission" date="2023-07" db="EMBL/GenBank/DDBJ databases">
        <title>draft genome sequence of fig (Ficus carica).</title>
        <authorList>
            <person name="Takahashi T."/>
            <person name="Nishimura K."/>
        </authorList>
    </citation>
    <scope>NUCLEOTIDE SEQUENCE</scope>
</reference>
<gene>
    <name evidence="1" type="ORF">TIFTF001_035221</name>
</gene>
<keyword evidence="2" id="KW-1185">Reference proteome</keyword>
<proteinExistence type="predicted"/>
<organism evidence="1 2">
    <name type="scientific">Ficus carica</name>
    <name type="common">Common fig</name>
    <dbReference type="NCBI Taxonomy" id="3494"/>
    <lineage>
        <taxon>Eukaryota</taxon>
        <taxon>Viridiplantae</taxon>
        <taxon>Streptophyta</taxon>
        <taxon>Embryophyta</taxon>
        <taxon>Tracheophyta</taxon>
        <taxon>Spermatophyta</taxon>
        <taxon>Magnoliopsida</taxon>
        <taxon>eudicotyledons</taxon>
        <taxon>Gunneridae</taxon>
        <taxon>Pentapetalae</taxon>
        <taxon>rosids</taxon>
        <taxon>fabids</taxon>
        <taxon>Rosales</taxon>
        <taxon>Moraceae</taxon>
        <taxon>Ficeae</taxon>
        <taxon>Ficus</taxon>
    </lineage>
</organism>
<evidence type="ECO:0000313" key="1">
    <source>
        <dbReference type="EMBL" id="GMN66148.1"/>
    </source>
</evidence>
<dbReference type="AlphaFoldDB" id="A0AA88E2Y5"/>
<protein>
    <submittedName>
        <fullName evidence="1">Uncharacterized protein</fullName>
    </submittedName>
</protein>
<name>A0AA88E2Y5_FICCA</name>
<sequence length="87" mass="9607">MGPQTSVSRHSVAICRFTRLAPPPTSVYLRFPHQSGIRARSVLPCMIANDGGGNQHVGDADRDVPALRDSVHDLECRFDKFACENTR</sequence>
<accession>A0AA88E2Y5</accession>